<accession>A0ABR3ABN2</accession>
<name>A0ABR3ABN2_9AGAR</name>
<dbReference type="EMBL" id="JBBXMP010000004">
    <property type="protein sequence ID" value="KAL0071128.1"/>
    <property type="molecule type" value="Genomic_DNA"/>
</dbReference>
<dbReference type="InterPro" id="IPR037176">
    <property type="entry name" value="Osmotin/thaumatin-like_sf"/>
</dbReference>
<sequence>MLTMVYQVSLVDGYNLPMAITNNAQLNFAVLRHPMATTLDARALASRTSTETKRITAATPTLMLTTKPVRPLSGLAIPV</sequence>
<dbReference type="Proteomes" id="UP001437256">
    <property type="component" value="Unassembled WGS sequence"/>
</dbReference>
<organism evidence="1 2">
    <name type="scientific">Marasmius tenuissimus</name>
    <dbReference type="NCBI Taxonomy" id="585030"/>
    <lineage>
        <taxon>Eukaryota</taxon>
        <taxon>Fungi</taxon>
        <taxon>Dikarya</taxon>
        <taxon>Basidiomycota</taxon>
        <taxon>Agaricomycotina</taxon>
        <taxon>Agaricomycetes</taxon>
        <taxon>Agaricomycetidae</taxon>
        <taxon>Agaricales</taxon>
        <taxon>Marasmiineae</taxon>
        <taxon>Marasmiaceae</taxon>
        <taxon>Marasmius</taxon>
    </lineage>
</organism>
<gene>
    <name evidence="1" type="ORF">AAF712_001686</name>
</gene>
<evidence type="ECO:0000313" key="2">
    <source>
        <dbReference type="Proteomes" id="UP001437256"/>
    </source>
</evidence>
<reference evidence="1 2" key="1">
    <citation type="submission" date="2024-05" db="EMBL/GenBank/DDBJ databases">
        <title>A draft genome resource for the thread blight pathogen Marasmius tenuissimus strain MS-2.</title>
        <authorList>
            <person name="Yulfo-Soto G.E."/>
            <person name="Baruah I.K."/>
            <person name="Amoako-Attah I."/>
            <person name="Bukari Y."/>
            <person name="Meinhardt L.W."/>
            <person name="Bailey B.A."/>
            <person name="Cohen S.P."/>
        </authorList>
    </citation>
    <scope>NUCLEOTIDE SEQUENCE [LARGE SCALE GENOMIC DNA]</scope>
    <source>
        <strain evidence="1 2">MS-2</strain>
    </source>
</reference>
<keyword evidence="2" id="KW-1185">Reference proteome</keyword>
<proteinExistence type="predicted"/>
<evidence type="ECO:0000313" key="1">
    <source>
        <dbReference type="EMBL" id="KAL0071128.1"/>
    </source>
</evidence>
<protein>
    <submittedName>
        <fullName evidence="1">Uncharacterized protein</fullName>
    </submittedName>
</protein>
<comment type="caution">
    <text evidence="1">The sequence shown here is derived from an EMBL/GenBank/DDBJ whole genome shotgun (WGS) entry which is preliminary data.</text>
</comment>
<dbReference type="SUPFAM" id="SSF49870">
    <property type="entry name" value="Osmotin, thaumatin-like protein"/>
    <property type="match status" value="1"/>
</dbReference>